<feature type="transmembrane region" description="Helical" evidence="6">
    <location>
        <begin position="97"/>
        <end position="118"/>
    </location>
</feature>
<feature type="transmembrane region" description="Helical" evidence="6">
    <location>
        <begin position="227"/>
        <end position="244"/>
    </location>
</feature>
<evidence type="ECO:0000313" key="7">
    <source>
        <dbReference type="EMBL" id="TWT59085.1"/>
    </source>
</evidence>
<evidence type="ECO:0000313" key="8">
    <source>
        <dbReference type="Proteomes" id="UP000317243"/>
    </source>
</evidence>
<reference evidence="7 8" key="1">
    <citation type="submission" date="2019-02" db="EMBL/GenBank/DDBJ databases">
        <title>Deep-cultivation of Planctomycetes and their phenomic and genomic characterization uncovers novel biology.</title>
        <authorList>
            <person name="Wiegand S."/>
            <person name="Jogler M."/>
            <person name="Boedeker C."/>
            <person name="Pinto D."/>
            <person name="Vollmers J."/>
            <person name="Rivas-Marin E."/>
            <person name="Kohn T."/>
            <person name="Peeters S.H."/>
            <person name="Heuer A."/>
            <person name="Rast P."/>
            <person name="Oberbeckmann S."/>
            <person name="Bunk B."/>
            <person name="Jeske O."/>
            <person name="Meyerdierks A."/>
            <person name="Storesund J.E."/>
            <person name="Kallscheuer N."/>
            <person name="Luecker S."/>
            <person name="Lage O.M."/>
            <person name="Pohl T."/>
            <person name="Merkel B.J."/>
            <person name="Hornburger P."/>
            <person name="Mueller R.-W."/>
            <person name="Bruemmer F."/>
            <person name="Labrenz M."/>
            <person name="Spormann A.M."/>
            <person name="Op Den Camp H."/>
            <person name="Overmann J."/>
            <person name="Amann R."/>
            <person name="Jetten M.S.M."/>
            <person name="Mascher T."/>
            <person name="Medema M.H."/>
            <person name="Devos D.P."/>
            <person name="Kaster A.-K."/>
            <person name="Ovreas L."/>
            <person name="Rohde M."/>
            <person name="Galperin M.Y."/>
            <person name="Jogler C."/>
        </authorList>
    </citation>
    <scope>NUCLEOTIDE SEQUENCE [LARGE SCALE GENOMIC DNA]</scope>
    <source>
        <strain evidence="7 8">KOR42</strain>
    </source>
</reference>
<dbReference type="AlphaFoldDB" id="A0A5C5XA80"/>
<feature type="transmembrane region" description="Helical" evidence="6">
    <location>
        <begin position="189"/>
        <end position="207"/>
    </location>
</feature>
<dbReference type="InterPro" id="IPR000537">
    <property type="entry name" value="UbiA_prenyltransferase"/>
</dbReference>
<protein>
    <submittedName>
        <fullName evidence="7">Prenyltransferase</fullName>
    </submittedName>
</protein>
<dbReference type="Proteomes" id="UP000317243">
    <property type="component" value="Unassembled WGS sequence"/>
</dbReference>
<comment type="caution">
    <text evidence="7">The sequence shown here is derived from an EMBL/GenBank/DDBJ whole genome shotgun (WGS) entry which is preliminary data.</text>
</comment>
<evidence type="ECO:0000256" key="3">
    <source>
        <dbReference type="ARBA" id="ARBA00022692"/>
    </source>
</evidence>
<dbReference type="InterPro" id="IPR050475">
    <property type="entry name" value="Prenyltransferase_related"/>
</dbReference>
<dbReference type="InterPro" id="IPR044878">
    <property type="entry name" value="UbiA_sf"/>
</dbReference>
<keyword evidence="3 6" id="KW-0812">Transmembrane</keyword>
<comment type="subcellular location">
    <subcellularLocation>
        <location evidence="1">Membrane</location>
        <topology evidence="1">Multi-pass membrane protein</topology>
    </subcellularLocation>
</comment>
<sequence>MNVYLRLCRFPTVFTAISNTLAGFLIAHGGLAPLSDFILVLVSTVGIYLAGMVFNDVFDVEQDREERPSRPIPSGAVSAKAATTFGSILMGSGLVCAAIVGLPTFLLAIALCLSVLLYDRYMKRTQLGPIFMGLCRTINLLMAGSAAADSVQGVFQQPLLWYAGAIGVYIVGVTLFAKREAVENSRGPLALSLAVIDLGLFAIAFWIGRFSSFFGIDLPVPGDTDQVSILFVWGVIFLTINRRVLRAISFPSPATIQPAVGVLLLSLIVIDAMVIFGFLGSAALPYSLTILALLVPAVVVRRWIPMT</sequence>
<feature type="transmembrane region" description="Helical" evidence="6">
    <location>
        <begin position="12"/>
        <end position="31"/>
    </location>
</feature>
<proteinExistence type="predicted"/>
<organism evidence="7 8">
    <name type="scientific">Thalassoglobus neptunius</name>
    <dbReference type="NCBI Taxonomy" id="1938619"/>
    <lineage>
        <taxon>Bacteria</taxon>
        <taxon>Pseudomonadati</taxon>
        <taxon>Planctomycetota</taxon>
        <taxon>Planctomycetia</taxon>
        <taxon>Planctomycetales</taxon>
        <taxon>Planctomycetaceae</taxon>
        <taxon>Thalassoglobus</taxon>
    </lineage>
</organism>
<feature type="transmembrane region" description="Helical" evidence="6">
    <location>
        <begin position="159"/>
        <end position="177"/>
    </location>
</feature>
<keyword evidence="8" id="KW-1185">Reference proteome</keyword>
<dbReference type="EMBL" id="SIHI01000001">
    <property type="protein sequence ID" value="TWT59085.1"/>
    <property type="molecule type" value="Genomic_DNA"/>
</dbReference>
<evidence type="ECO:0000256" key="2">
    <source>
        <dbReference type="ARBA" id="ARBA00022475"/>
    </source>
</evidence>
<keyword evidence="7" id="KW-0808">Transferase</keyword>
<dbReference type="Pfam" id="PF01040">
    <property type="entry name" value="UbiA"/>
    <property type="match status" value="1"/>
</dbReference>
<gene>
    <name evidence="7" type="ORF">KOR42_24740</name>
</gene>
<feature type="transmembrane region" description="Helical" evidence="6">
    <location>
        <begin position="37"/>
        <end position="58"/>
    </location>
</feature>
<dbReference type="GO" id="GO:0016765">
    <property type="term" value="F:transferase activity, transferring alkyl or aryl (other than methyl) groups"/>
    <property type="evidence" value="ECO:0007669"/>
    <property type="project" value="InterPro"/>
</dbReference>
<evidence type="ECO:0000256" key="5">
    <source>
        <dbReference type="ARBA" id="ARBA00023136"/>
    </source>
</evidence>
<keyword evidence="4 6" id="KW-1133">Transmembrane helix</keyword>
<dbReference type="OrthoDB" id="2908954at2"/>
<feature type="transmembrane region" description="Helical" evidence="6">
    <location>
        <begin position="130"/>
        <end position="147"/>
    </location>
</feature>
<dbReference type="CDD" id="cd13964">
    <property type="entry name" value="PT_UbiA_1"/>
    <property type="match status" value="1"/>
</dbReference>
<feature type="transmembrane region" description="Helical" evidence="6">
    <location>
        <begin position="284"/>
        <end position="304"/>
    </location>
</feature>
<accession>A0A5C5XA80</accession>
<evidence type="ECO:0000256" key="1">
    <source>
        <dbReference type="ARBA" id="ARBA00004141"/>
    </source>
</evidence>
<dbReference type="Gene3D" id="1.10.357.140">
    <property type="entry name" value="UbiA prenyltransferase"/>
    <property type="match status" value="1"/>
</dbReference>
<name>A0A5C5XA80_9PLAN</name>
<evidence type="ECO:0000256" key="4">
    <source>
        <dbReference type="ARBA" id="ARBA00022989"/>
    </source>
</evidence>
<keyword evidence="2" id="KW-1003">Cell membrane</keyword>
<keyword evidence="5 6" id="KW-0472">Membrane</keyword>
<dbReference type="PANTHER" id="PTHR42723">
    <property type="entry name" value="CHLOROPHYLL SYNTHASE"/>
    <property type="match status" value="1"/>
</dbReference>
<dbReference type="PANTHER" id="PTHR42723:SF1">
    <property type="entry name" value="CHLOROPHYLL SYNTHASE, CHLOROPLASTIC"/>
    <property type="match status" value="1"/>
</dbReference>
<dbReference type="RefSeq" id="WP_146509864.1">
    <property type="nucleotide sequence ID" value="NZ_SIHI01000001.1"/>
</dbReference>
<dbReference type="GO" id="GO:0016020">
    <property type="term" value="C:membrane"/>
    <property type="evidence" value="ECO:0007669"/>
    <property type="project" value="UniProtKB-SubCell"/>
</dbReference>
<evidence type="ECO:0000256" key="6">
    <source>
        <dbReference type="SAM" id="Phobius"/>
    </source>
</evidence>
<feature type="transmembrane region" description="Helical" evidence="6">
    <location>
        <begin position="256"/>
        <end position="278"/>
    </location>
</feature>